<dbReference type="GO" id="GO:0008237">
    <property type="term" value="F:metallopeptidase activity"/>
    <property type="evidence" value="ECO:0007669"/>
    <property type="project" value="InterPro"/>
</dbReference>
<name>A0A0R2H3U7_WEIVI</name>
<sequence>MTLYANTTSYANENGAITTGIYTEAELKQLTKIAHGDQYTGNSNFDRVVTEHVYKNGNTNYMNVVGADGVLKLYNDSKYLPKAAQAAVSGFWNHVAGVEIVRFVDTVEESDEVIHDVAGDTGVLAAQSYNGDGLIFYPDSWHIDKLTAEQQENWHMTALIHEIGHGLGLSHLGGGVDGANAGNAGRFGSELMGPWDVTDHPEGPTSTMVDAAALAVAALTWRKPRKIAAWILQTDASKKYVRYNNRQLVSNLPVTVLPAWGVKFDQAMIRTPVVTYRKIDKNYNLYRFDDKQIDGVTLYTAPQVGYTGQPDRYLIAKTVQILEVYPTNMSGQRVVRFKYNDEEFTMYEAALDRKV</sequence>
<gene>
    <name evidence="1" type="ORF">IV50_GL000324</name>
</gene>
<dbReference type="SUPFAM" id="SSF55486">
    <property type="entry name" value="Metalloproteases ('zincins'), catalytic domain"/>
    <property type="match status" value="1"/>
</dbReference>
<comment type="caution">
    <text evidence="1">The sequence shown here is derived from an EMBL/GenBank/DDBJ whole genome shotgun (WGS) entry which is preliminary data.</text>
</comment>
<dbReference type="OrthoDB" id="2270604at2"/>
<evidence type="ECO:0000313" key="1">
    <source>
        <dbReference type="EMBL" id="KRN47054.1"/>
    </source>
</evidence>
<dbReference type="PATRIC" id="fig|1629.5.peg.327"/>
<dbReference type="InterPro" id="IPR024079">
    <property type="entry name" value="MetalloPept_cat_dom_sf"/>
</dbReference>
<dbReference type="RefSeq" id="WP_057744091.1">
    <property type="nucleotide sequence ID" value="NZ_BJLU01000003.1"/>
</dbReference>
<accession>A0A0R2H3U7</accession>
<keyword evidence="2" id="KW-1185">Reference proteome</keyword>
<reference evidence="1 2" key="1">
    <citation type="journal article" date="2015" name="Genome Announc.">
        <title>Expanding the biotechnology potential of lactobacilli through comparative genomics of 213 strains and associated genera.</title>
        <authorList>
            <person name="Sun Z."/>
            <person name="Harris H.M."/>
            <person name="McCann A."/>
            <person name="Guo C."/>
            <person name="Argimon S."/>
            <person name="Zhang W."/>
            <person name="Yang X."/>
            <person name="Jeffery I.B."/>
            <person name="Cooney J.C."/>
            <person name="Kagawa T.F."/>
            <person name="Liu W."/>
            <person name="Song Y."/>
            <person name="Salvetti E."/>
            <person name="Wrobel A."/>
            <person name="Rasinkangas P."/>
            <person name="Parkhill J."/>
            <person name="Rea M.C."/>
            <person name="O'Sullivan O."/>
            <person name="Ritari J."/>
            <person name="Douillard F.P."/>
            <person name="Paul Ross R."/>
            <person name="Yang R."/>
            <person name="Briner A.E."/>
            <person name="Felis G.E."/>
            <person name="de Vos W.M."/>
            <person name="Barrangou R."/>
            <person name="Klaenhammer T.R."/>
            <person name="Caufield P.W."/>
            <person name="Cui Y."/>
            <person name="Zhang H."/>
            <person name="O'Toole P.W."/>
        </authorList>
    </citation>
    <scope>NUCLEOTIDE SEQUENCE [LARGE SCALE GENOMIC DNA]</scope>
    <source>
        <strain evidence="1 2">DSM 20410</strain>
    </source>
</reference>
<dbReference type="EMBL" id="JQBM01000001">
    <property type="protein sequence ID" value="KRN47054.1"/>
    <property type="molecule type" value="Genomic_DNA"/>
</dbReference>
<proteinExistence type="predicted"/>
<organism evidence="1 2">
    <name type="scientific">Weissella viridescens</name>
    <name type="common">Lactobacillus viridescens</name>
    <dbReference type="NCBI Taxonomy" id="1629"/>
    <lineage>
        <taxon>Bacteria</taxon>
        <taxon>Bacillati</taxon>
        <taxon>Bacillota</taxon>
        <taxon>Bacilli</taxon>
        <taxon>Lactobacillales</taxon>
        <taxon>Lactobacillaceae</taxon>
        <taxon>Weissella</taxon>
    </lineage>
</organism>
<evidence type="ECO:0000313" key="2">
    <source>
        <dbReference type="Proteomes" id="UP000051992"/>
    </source>
</evidence>
<dbReference type="Gene3D" id="3.40.390.10">
    <property type="entry name" value="Collagenase (Catalytic Domain)"/>
    <property type="match status" value="1"/>
</dbReference>
<dbReference type="AlphaFoldDB" id="A0A0R2H3U7"/>
<dbReference type="Proteomes" id="UP000051992">
    <property type="component" value="Unassembled WGS sequence"/>
</dbReference>
<protein>
    <submittedName>
        <fullName evidence="1">Uncharacterized protein</fullName>
    </submittedName>
</protein>